<evidence type="ECO:0000313" key="2">
    <source>
        <dbReference type="Proteomes" id="UP000026961"/>
    </source>
</evidence>
<evidence type="ECO:0000313" key="1">
    <source>
        <dbReference type="EnsemblPlants" id="OGLUM03G41190.1"/>
    </source>
</evidence>
<proteinExistence type="predicted"/>
<dbReference type="Gramene" id="OGLUM03G41190.1">
    <property type="protein sequence ID" value="OGLUM03G41190.1"/>
    <property type="gene ID" value="OGLUM03G41190"/>
</dbReference>
<reference evidence="1" key="2">
    <citation type="submission" date="2018-05" db="EMBL/GenBank/DDBJ databases">
        <title>OgluRS3 (Oryza glumaepatula Reference Sequence Version 3).</title>
        <authorList>
            <person name="Zhang J."/>
            <person name="Kudrna D."/>
            <person name="Lee S."/>
            <person name="Talag J."/>
            <person name="Welchert J."/>
            <person name="Wing R.A."/>
        </authorList>
    </citation>
    <scope>NUCLEOTIDE SEQUENCE [LARGE SCALE GENOMIC DNA]</scope>
</reference>
<keyword evidence="2" id="KW-1185">Reference proteome</keyword>
<dbReference type="HOGENOM" id="CLU_2458331_0_0_1"/>
<dbReference type="EnsemblPlants" id="OGLUM03G41190.1">
    <property type="protein sequence ID" value="OGLUM03G41190.1"/>
    <property type="gene ID" value="OGLUM03G41190"/>
</dbReference>
<protein>
    <submittedName>
        <fullName evidence="1">Uncharacterized protein</fullName>
    </submittedName>
</protein>
<dbReference type="AlphaFoldDB" id="A0A0D9ZFY8"/>
<accession>A0A0D9ZFY8</accession>
<dbReference type="Proteomes" id="UP000026961">
    <property type="component" value="Chromosome 3"/>
</dbReference>
<reference evidence="1" key="1">
    <citation type="submission" date="2015-04" db="UniProtKB">
        <authorList>
            <consortium name="EnsemblPlants"/>
        </authorList>
    </citation>
    <scope>IDENTIFICATION</scope>
</reference>
<sequence length="89" mass="10615">MRYLALDGCLCIQQIATLQLRLHNAILHCYLIKTEEESKYDLFHTSHNWESWESIGEMAMDHATTVVKRPGQKRRETCFEVKDRYWPDD</sequence>
<organism evidence="1">
    <name type="scientific">Oryza glumipatula</name>
    <dbReference type="NCBI Taxonomy" id="40148"/>
    <lineage>
        <taxon>Eukaryota</taxon>
        <taxon>Viridiplantae</taxon>
        <taxon>Streptophyta</taxon>
        <taxon>Embryophyta</taxon>
        <taxon>Tracheophyta</taxon>
        <taxon>Spermatophyta</taxon>
        <taxon>Magnoliopsida</taxon>
        <taxon>Liliopsida</taxon>
        <taxon>Poales</taxon>
        <taxon>Poaceae</taxon>
        <taxon>BOP clade</taxon>
        <taxon>Oryzoideae</taxon>
        <taxon>Oryzeae</taxon>
        <taxon>Oryzinae</taxon>
        <taxon>Oryza</taxon>
    </lineage>
</organism>
<name>A0A0D9ZFY8_9ORYZ</name>